<comment type="caution">
    <text evidence="2">The sequence shown here is derived from an EMBL/GenBank/DDBJ whole genome shotgun (WGS) entry which is preliminary data.</text>
</comment>
<evidence type="ECO:0008006" key="4">
    <source>
        <dbReference type="Google" id="ProtNLM"/>
    </source>
</evidence>
<protein>
    <recommendedName>
        <fullName evidence="4">Polymerase</fullName>
    </recommendedName>
</protein>
<feature type="transmembrane region" description="Helical" evidence="1">
    <location>
        <begin position="198"/>
        <end position="216"/>
    </location>
</feature>
<reference evidence="2" key="1">
    <citation type="submission" date="2021-02" db="EMBL/GenBank/DDBJ databases">
        <title>Infant gut strain persistence is associated with maternal origin, phylogeny, and functional potential including surface adhesion and iron acquisition.</title>
        <authorList>
            <person name="Lou Y.C."/>
        </authorList>
    </citation>
    <scope>NUCLEOTIDE SEQUENCE</scope>
    <source>
        <strain evidence="2">L3_101_000M1_dasL3_101_000M1_concoct_87</strain>
    </source>
</reference>
<evidence type="ECO:0000313" key="2">
    <source>
        <dbReference type="EMBL" id="MBS5331674.1"/>
    </source>
</evidence>
<evidence type="ECO:0000256" key="1">
    <source>
        <dbReference type="SAM" id="Phobius"/>
    </source>
</evidence>
<keyword evidence="1" id="KW-1133">Transmembrane helix</keyword>
<feature type="transmembrane region" description="Helical" evidence="1">
    <location>
        <begin position="223"/>
        <end position="246"/>
    </location>
</feature>
<accession>A0A943DB90</accession>
<keyword evidence="1" id="KW-0472">Membrane</keyword>
<dbReference type="Proteomes" id="UP000759273">
    <property type="component" value="Unassembled WGS sequence"/>
</dbReference>
<feature type="transmembrane region" description="Helical" evidence="1">
    <location>
        <begin position="353"/>
        <end position="370"/>
    </location>
</feature>
<name>A0A943DB90_9FIRM</name>
<feature type="transmembrane region" description="Helical" evidence="1">
    <location>
        <begin position="152"/>
        <end position="169"/>
    </location>
</feature>
<gene>
    <name evidence="2" type="ORF">KHY36_03985</name>
</gene>
<feature type="transmembrane region" description="Helical" evidence="1">
    <location>
        <begin position="45"/>
        <end position="62"/>
    </location>
</feature>
<feature type="transmembrane region" description="Helical" evidence="1">
    <location>
        <begin position="114"/>
        <end position="132"/>
    </location>
</feature>
<feature type="transmembrane region" description="Helical" evidence="1">
    <location>
        <begin position="308"/>
        <end position="324"/>
    </location>
</feature>
<sequence length="378" mass="42132">MLYQKYKPLASRVYCAGLALLLVLSEVFSSNLQSTLPTFSRVARLGLTGFAVLLLAGKIVLLTEYETQLQKIIVAVVLVYTAFSAWYGGDQWFFLAALVGLGAKDVDLQTALRVYLATAVAGLLLVQALHFVTPLMPYNFYCRNWDFGYGHYNGFGARLVGVFFAWGWLRHDRMRAFDWAGLAALAIFTYKVPGSRGAFGGMAVLFGLFLVQKFLPKLFDNKIFYGFSIALPVALAAFSLYAGYVYNPEWPYERMALLLLSIALSGRFEIWHNVFWQAPLSLLGGLPTDGDEHHAIDNTFLAVPMNKGIIGAILVAAVFLLLLWRLAKKHRATEVICLVALTLYLFMENKPFLVSANPFLLMLPVVFFASPDSKNQTE</sequence>
<dbReference type="EMBL" id="JAGZGG010000005">
    <property type="protein sequence ID" value="MBS5331674.1"/>
    <property type="molecule type" value="Genomic_DNA"/>
</dbReference>
<proteinExistence type="predicted"/>
<evidence type="ECO:0000313" key="3">
    <source>
        <dbReference type="Proteomes" id="UP000759273"/>
    </source>
</evidence>
<organism evidence="2 3">
    <name type="scientific">Subdoligranulum variabile</name>
    <dbReference type="NCBI Taxonomy" id="214851"/>
    <lineage>
        <taxon>Bacteria</taxon>
        <taxon>Bacillati</taxon>
        <taxon>Bacillota</taxon>
        <taxon>Clostridia</taxon>
        <taxon>Eubacteriales</taxon>
        <taxon>Oscillospiraceae</taxon>
        <taxon>Subdoligranulum</taxon>
    </lineage>
</organism>
<keyword evidence="1" id="KW-0812">Transmembrane</keyword>
<feature type="transmembrane region" description="Helical" evidence="1">
    <location>
        <begin position="69"/>
        <end position="86"/>
    </location>
</feature>
<dbReference type="AlphaFoldDB" id="A0A943DB90"/>